<keyword evidence="6 11" id="KW-0479">Metal-binding</keyword>
<dbReference type="GO" id="GO:0046872">
    <property type="term" value="F:metal ion binding"/>
    <property type="evidence" value="ECO:0007669"/>
    <property type="project" value="UniProtKB-KW"/>
</dbReference>
<name>A0A1H0T3M6_SELRU</name>
<evidence type="ECO:0000256" key="1">
    <source>
        <dbReference type="ARBA" id="ARBA00001966"/>
    </source>
</evidence>
<feature type="domain" description="Serine dehydratase-like alpha subunit" evidence="12">
    <location>
        <begin position="44"/>
        <end position="301"/>
    </location>
</feature>
<keyword evidence="9 11" id="KW-0456">Lyase</keyword>
<evidence type="ECO:0000256" key="9">
    <source>
        <dbReference type="ARBA" id="ARBA00023239"/>
    </source>
</evidence>
<dbReference type="Pfam" id="PF03313">
    <property type="entry name" value="SDH_alpha"/>
    <property type="match status" value="1"/>
</dbReference>
<proteinExistence type="inferred from homology"/>
<organism evidence="13 14">
    <name type="scientific">Selenomonas ruminantium</name>
    <dbReference type="NCBI Taxonomy" id="971"/>
    <lineage>
        <taxon>Bacteria</taxon>
        <taxon>Bacillati</taxon>
        <taxon>Bacillota</taxon>
        <taxon>Negativicutes</taxon>
        <taxon>Selenomonadales</taxon>
        <taxon>Selenomonadaceae</taxon>
        <taxon>Selenomonas</taxon>
    </lineage>
</organism>
<evidence type="ECO:0000256" key="3">
    <source>
        <dbReference type="ARBA" id="ARBA00008636"/>
    </source>
</evidence>
<dbReference type="Proteomes" id="UP000182412">
    <property type="component" value="Unassembled WGS sequence"/>
</dbReference>
<evidence type="ECO:0000256" key="10">
    <source>
        <dbReference type="ARBA" id="ARBA00049406"/>
    </source>
</evidence>
<evidence type="ECO:0000256" key="11">
    <source>
        <dbReference type="RuleBase" id="RU366059"/>
    </source>
</evidence>
<dbReference type="AlphaFoldDB" id="A0A1H0T3M6"/>
<comment type="cofactor">
    <cofactor evidence="1 11">
        <name>[4Fe-4S] cluster</name>
        <dbReference type="ChEBI" id="CHEBI:49883"/>
    </cofactor>
</comment>
<dbReference type="InterPro" id="IPR005130">
    <property type="entry name" value="Ser_deHydtase-like_asu"/>
</dbReference>
<evidence type="ECO:0000259" key="12">
    <source>
        <dbReference type="Pfam" id="PF03313"/>
    </source>
</evidence>
<evidence type="ECO:0000256" key="2">
    <source>
        <dbReference type="ARBA" id="ARBA00004742"/>
    </source>
</evidence>
<sequence length="315" mass="32544">MPAGRCSAVCLCHSGYLRSTRGDKESMVNFNTIGELAALAAEAQQPIHEIVIQRECHVSQTPRNEIMESMGQNWATMKASIERGISNTEKSLSGLTGGDAKKLFAYRRQGYMGEQVLAAAAYAVGISEVNAVMGRIVACPTAGSCGIVPAALYAAQQERKLTDEQMVRALFTAAGIGMVIDQNASIAGAEGGCQAECGTAAGMAAGALVELAGGTPAQVGNAVALAIKNLLGLVCDPVAGLVEVPCVKRNGFAAIVAMLAADMTLAGIDSVIPVDEVIDAMNRIGKALPKSLRETSEGGLAVTKTAQAIEQKLYG</sequence>
<protein>
    <recommendedName>
        <fullName evidence="11">L-serine dehydratase</fullName>
        <ecNumber evidence="11">4.3.1.17</ecNumber>
    </recommendedName>
</protein>
<accession>A0A1H0T3M6</accession>
<dbReference type="InterPro" id="IPR051318">
    <property type="entry name" value="Fe-S_L-Ser"/>
</dbReference>
<dbReference type="NCBIfam" id="TIGR00718">
    <property type="entry name" value="sda_alpha"/>
    <property type="match status" value="1"/>
</dbReference>
<dbReference type="PANTHER" id="PTHR30182:SF1">
    <property type="entry name" value="L-SERINE DEHYDRATASE 1"/>
    <property type="match status" value="1"/>
</dbReference>
<keyword evidence="7 11" id="KW-0408">Iron</keyword>
<reference evidence="13 14" key="1">
    <citation type="submission" date="2016-10" db="EMBL/GenBank/DDBJ databases">
        <authorList>
            <person name="de Groot N.N."/>
        </authorList>
    </citation>
    <scope>NUCLEOTIDE SEQUENCE [LARGE SCALE GENOMIC DNA]</scope>
    <source>
        <strain evidence="13 14">S137</strain>
    </source>
</reference>
<evidence type="ECO:0000256" key="4">
    <source>
        <dbReference type="ARBA" id="ARBA00022432"/>
    </source>
</evidence>
<evidence type="ECO:0000256" key="8">
    <source>
        <dbReference type="ARBA" id="ARBA00023014"/>
    </source>
</evidence>
<evidence type="ECO:0000313" key="13">
    <source>
        <dbReference type="EMBL" id="SDP48609.1"/>
    </source>
</evidence>
<keyword evidence="5 11" id="KW-0004">4Fe-4S</keyword>
<evidence type="ECO:0000256" key="7">
    <source>
        <dbReference type="ARBA" id="ARBA00023004"/>
    </source>
</evidence>
<evidence type="ECO:0000313" key="14">
    <source>
        <dbReference type="Proteomes" id="UP000182412"/>
    </source>
</evidence>
<dbReference type="EMBL" id="FNJQ01000021">
    <property type="protein sequence ID" value="SDP48609.1"/>
    <property type="molecule type" value="Genomic_DNA"/>
</dbReference>
<evidence type="ECO:0000256" key="5">
    <source>
        <dbReference type="ARBA" id="ARBA00022485"/>
    </source>
</evidence>
<evidence type="ECO:0000256" key="6">
    <source>
        <dbReference type="ARBA" id="ARBA00022723"/>
    </source>
</evidence>
<dbReference type="InterPro" id="IPR004642">
    <property type="entry name" value="Ser_deHydtase_asu"/>
</dbReference>
<dbReference type="GO" id="GO:0003941">
    <property type="term" value="F:L-serine ammonia-lyase activity"/>
    <property type="evidence" value="ECO:0007669"/>
    <property type="project" value="UniProtKB-UniRule"/>
</dbReference>
<dbReference type="GO" id="GO:0051539">
    <property type="term" value="F:4 iron, 4 sulfur cluster binding"/>
    <property type="evidence" value="ECO:0007669"/>
    <property type="project" value="UniProtKB-UniRule"/>
</dbReference>
<keyword evidence="4 11" id="KW-0312">Gluconeogenesis</keyword>
<comment type="catalytic activity">
    <reaction evidence="10 11">
        <text>L-serine = pyruvate + NH4(+)</text>
        <dbReference type="Rhea" id="RHEA:19169"/>
        <dbReference type="ChEBI" id="CHEBI:15361"/>
        <dbReference type="ChEBI" id="CHEBI:28938"/>
        <dbReference type="ChEBI" id="CHEBI:33384"/>
        <dbReference type="EC" id="4.3.1.17"/>
    </reaction>
</comment>
<keyword evidence="8 11" id="KW-0411">Iron-sulfur</keyword>
<comment type="pathway">
    <text evidence="2">Carbohydrate biosynthesis; gluconeogenesis.</text>
</comment>
<dbReference type="PANTHER" id="PTHR30182">
    <property type="entry name" value="L-SERINE DEHYDRATASE"/>
    <property type="match status" value="1"/>
</dbReference>
<dbReference type="EC" id="4.3.1.17" evidence="11"/>
<gene>
    <name evidence="13" type="ORF">SAMN05216366_12128</name>
</gene>
<comment type="similarity">
    <text evidence="3 11">Belongs to the iron-sulfur dependent L-serine dehydratase family.</text>
</comment>
<dbReference type="GO" id="GO:0006094">
    <property type="term" value="P:gluconeogenesis"/>
    <property type="evidence" value="ECO:0007669"/>
    <property type="project" value="UniProtKB-KW"/>
</dbReference>